<sequence length="42" mass="4781">MLIRAIETSDREPLLDMLNKSGQFDDEGLLLVRETLNNYLSG</sequence>
<evidence type="ECO:0008006" key="3">
    <source>
        <dbReference type="Google" id="ProtNLM"/>
    </source>
</evidence>
<accession>A0ABY3S557</accession>
<dbReference type="RefSeq" id="WP_255689002.1">
    <property type="nucleotide sequence ID" value="NZ_CP087880.1"/>
</dbReference>
<gene>
    <name evidence="1" type="ORF">G163CM_26020</name>
</gene>
<organism evidence="1 2">
    <name type="scientific">Pseudocitrobacter corydidari</name>
    <dbReference type="NCBI Taxonomy" id="2891570"/>
    <lineage>
        <taxon>Bacteria</taxon>
        <taxon>Pseudomonadati</taxon>
        <taxon>Pseudomonadota</taxon>
        <taxon>Gammaproteobacteria</taxon>
        <taxon>Enterobacterales</taxon>
        <taxon>Enterobacteriaceae</taxon>
        <taxon>Pseudocitrobacter</taxon>
    </lineage>
</organism>
<protein>
    <recommendedName>
        <fullName evidence="3">Acetyltransferase</fullName>
    </recommendedName>
</protein>
<reference evidence="1 2" key="1">
    <citation type="journal article" date="2022" name="Int. J. Syst. Evol. Microbiol.">
        <title>Pseudocitrobacter corydidari sp. nov., isolated from the Asian emerald cockroach Corydidarum magnifica.</title>
        <authorList>
            <person name="Guzman J."/>
            <person name="Poehlein A."/>
            <person name="Glaeser S.P."/>
            <person name="Schwengers O."/>
            <person name="Blom J."/>
            <person name="Hollensteiner J."/>
            <person name="Kampfer P."/>
            <person name="Vilcinskas A."/>
        </authorList>
    </citation>
    <scope>NUCLEOTIDE SEQUENCE [LARGE SCALE GENOMIC DNA]</scope>
    <source>
        <strain evidence="1">G163CM</strain>
    </source>
</reference>
<keyword evidence="2" id="KW-1185">Reference proteome</keyword>
<evidence type="ECO:0000313" key="2">
    <source>
        <dbReference type="Proteomes" id="UP001199659"/>
    </source>
</evidence>
<proteinExistence type="predicted"/>
<dbReference type="EMBL" id="CP087880">
    <property type="protein sequence ID" value="UGS41885.1"/>
    <property type="molecule type" value="Genomic_DNA"/>
</dbReference>
<evidence type="ECO:0000313" key="1">
    <source>
        <dbReference type="EMBL" id="UGS41885.1"/>
    </source>
</evidence>
<dbReference type="Proteomes" id="UP001199659">
    <property type="component" value="Chromosome"/>
</dbReference>
<name>A0ABY3S557_9ENTR</name>